<evidence type="ECO:0000313" key="2">
    <source>
        <dbReference type="Proteomes" id="UP001319874"/>
    </source>
</evidence>
<evidence type="ECO:0000313" key="1">
    <source>
        <dbReference type="EMBL" id="BCZ85357.1"/>
    </source>
</evidence>
<geneLocation type="plasmid" evidence="1 2">
    <name>pPT365</name>
</geneLocation>
<dbReference type="EMBL" id="AP024959">
    <property type="protein sequence ID" value="BCZ85357.1"/>
    <property type="molecule type" value="Genomic_DNA"/>
</dbReference>
<proteinExistence type="predicted"/>
<keyword evidence="1" id="KW-0614">Plasmid</keyword>
<keyword evidence="2" id="KW-1185">Reference proteome</keyword>
<dbReference type="Proteomes" id="UP001319874">
    <property type="component" value="Plasmid pPT365"/>
</dbReference>
<accession>A0ABM7UB16</accession>
<organism evidence="1 2">
    <name type="scientific">Paraburkholderia terrae</name>
    <dbReference type="NCBI Taxonomy" id="311230"/>
    <lineage>
        <taxon>Bacteria</taxon>
        <taxon>Pseudomonadati</taxon>
        <taxon>Pseudomonadota</taxon>
        <taxon>Betaproteobacteria</taxon>
        <taxon>Burkholderiales</taxon>
        <taxon>Burkholderiaceae</taxon>
        <taxon>Paraburkholderia</taxon>
    </lineage>
</organism>
<protein>
    <submittedName>
        <fullName evidence="1">Uncharacterized protein</fullName>
    </submittedName>
</protein>
<reference evidence="1 2" key="1">
    <citation type="journal article" date="2022" name="Front. Microbiol.">
        <title>Identification and characterization of a novel class of self-sufficient cytochrome P450 hydroxylase involved in cyclohexanecarboxylate degradation in Paraburkholderia terrae strain KU-64.</title>
        <authorList>
            <person name="Yamamoto T."/>
            <person name="Hasegawa Y."/>
            <person name="Iwaki H."/>
        </authorList>
    </citation>
    <scope>NUCLEOTIDE SEQUENCE [LARGE SCALE GENOMIC DNA]</scope>
    <source>
        <strain evidence="1 2">KU-64</strain>
    </source>
</reference>
<sequence length="62" mass="6542">MCDTSKTIGTTTPGTDRILSSSLDAVVARLAQPIAIAACAFRVDCRFICSRTANGSFDKTDT</sequence>
<gene>
    <name evidence="1" type="ORF">PTKU64_90320</name>
</gene>
<name>A0ABM7UB16_9BURK</name>